<sequence>MLKQSIGIGMLFIAGHAYSSNIIVTTTADTKADDQQCSLREAIEYINLGMPEEGYLGCGGKNASSVILLEKKAVYQIDTQLKITENLEIKTTYDSSLNDKTAPGLNNATIQMRGNERIFHIEDSKDRFLKVSLKELTLQGCGEERCRQQQGGLIYNNEHLILDYVKLSKGLANQGGAIYNFAQVTGEKIPAGFIEIKNSLLEANQAQEGGVIYTQFPRFVITTSVFKANKTASTTSANLYSAASLADEEIKAFPSMGNMIVSSTFTANEGYVMNVLDDIGVNNISLIGNSRGVYLDAPLGKAYIANSVILGNPHPVSVSTAANCVQAGSDATRLQNNLVGAGCGAGDSNYPNTVWTANSVLAGNLLEGACKTLSQDKTALFCPYQVPENAFLGFMRPRVLLSYNSLKDSVVLNRGQLQLADHKVVGCTASDQRGKNRQSDITLCDRGAIEVVVPETMSLIGQNILAGQIAKMSVSDLLGDSDLVPKEFCDQVYPNNPTGQAWQAGCVQIEQLDTRSKGKLTVDELGNLVYSPDSAWHGADVFKIKLVTSTTRFNSTTPYMEVKVQVIQEHENRMESDKINVSGGAWSAYGLMALLGLLGIRRRKA</sequence>
<keyword evidence="1" id="KW-0472">Membrane</keyword>
<accession>A0A1E8E201</accession>
<organism evidence="2 3">
    <name type="scientific">Acinetobacter towneri</name>
    <dbReference type="NCBI Taxonomy" id="202956"/>
    <lineage>
        <taxon>Bacteria</taxon>
        <taxon>Pseudomonadati</taxon>
        <taxon>Pseudomonadota</taxon>
        <taxon>Gammaproteobacteria</taxon>
        <taxon>Moraxellales</taxon>
        <taxon>Moraxellaceae</taxon>
        <taxon>Acinetobacter</taxon>
    </lineage>
</organism>
<dbReference type="NCBIfam" id="TIGR04214">
    <property type="entry name" value="CSLREA_Nterm"/>
    <property type="match status" value="1"/>
</dbReference>
<dbReference type="NCBIfam" id="TIGR04212">
    <property type="entry name" value="GlyGly_RbtA"/>
    <property type="match status" value="1"/>
</dbReference>
<evidence type="ECO:0000313" key="2">
    <source>
        <dbReference type="EMBL" id="OFE43701.1"/>
    </source>
</evidence>
<dbReference type="InterPro" id="IPR011050">
    <property type="entry name" value="Pectin_lyase_fold/virulence"/>
</dbReference>
<comment type="caution">
    <text evidence="2">The sequence shown here is derived from an EMBL/GenBank/DDBJ whole genome shotgun (WGS) entry which is preliminary data.</text>
</comment>
<keyword evidence="1" id="KW-1133">Transmembrane helix</keyword>
<protein>
    <submittedName>
        <fullName evidence="2">Rhombotarget A</fullName>
    </submittedName>
</protein>
<dbReference type="InterPro" id="IPR026457">
    <property type="entry name" value="CSLREA_Nterm"/>
</dbReference>
<evidence type="ECO:0000256" key="1">
    <source>
        <dbReference type="SAM" id="Phobius"/>
    </source>
</evidence>
<dbReference type="SUPFAM" id="SSF51126">
    <property type="entry name" value="Pectin lyase-like"/>
    <property type="match status" value="1"/>
</dbReference>
<dbReference type="RefSeq" id="WP_070154109.1">
    <property type="nucleotide sequence ID" value="NZ_MKQS01000009.1"/>
</dbReference>
<dbReference type="eggNOG" id="COG5184">
    <property type="taxonomic scope" value="Bacteria"/>
</dbReference>
<dbReference type="STRING" id="202956.BJN41_04925"/>
<dbReference type="Proteomes" id="UP000186931">
    <property type="component" value="Unassembled WGS sequence"/>
</dbReference>
<keyword evidence="1" id="KW-0812">Transmembrane</keyword>
<gene>
    <name evidence="2" type="ORF">BJN41_04925</name>
</gene>
<dbReference type="AlphaFoldDB" id="A0A1E8E201"/>
<evidence type="ECO:0000313" key="3">
    <source>
        <dbReference type="Proteomes" id="UP000186931"/>
    </source>
</evidence>
<feature type="transmembrane region" description="Helical" evidence="1">
    <location>
        <begin position="583"/>
        <end position="600"/>
    </location>
</feature>
<dbReference type="InterPro" id="IPR026454">
    <property type="entry name" value="Rhombotarget_A"/>
</dbReference>
<dbReference type="EMBL" id="MKQS01000009">
    <property type="protein sequence ID" value="OFE43701.1"/>
    <property type="molecule type" value="Genomic_DNA"/>
</dbReference>
<reference evidence="2 3" key="1">
    <citation type="submission" date="2016-10" db="EMBL/GenBank/DDBJ databases">
        <title>Genome of airborne Acinetobacter sp. 5-2Ac02 in the hospital environment: Species near to Acinetobacter towneri.</title>
        <authorList>
            <person name="Barbosa B."/>
            <person name="Fernandez-Garcia L."/>
            <person name="Gato E."/>
            <person name="Leao R."/>
            <person name="Albano R."/>
            <person name="Fernandez B."/>
            <person name="Fernandez-Cuenca F."/>
            <person name="Marques E."/>
            <person name="Tomas M."/>
        </authorList>
    </citation>
    <scope>NUCLEOTIDE SEQUENCE [LARGE SCALE GENOMIC DNA]</scope>
    <source>
        <strain evidence="2 3">5-2Ac02</strain>
    </source>
</reference>
<proteinExistence type="predicted"/>
<name>A0A1E8E201_9GAMM</name>